<evidence type="ECO:0000256" key="1">
    <source>
        <dbReference type="SAM" id="SignalP"/>
    </source>
</evidence>
<dbReference type="CDD" id="cd00037">
    <property type="entry name" value="CLECT"/>
    <property type="match status" value="1"/>
</dbReference>
<reference evidence="4" key="3">
    <citation type="journal article" date="2014" name="Nature">
        <title>Elephant shark genome provides unique insights into gnathostome evolution.</title>
        <authorList>
            <consortium name="International Elephant Shark Genome Sequencing Consortium"/>
            <person name="Venkatesh B."/>
            <person name="Lee A.P."/>
            <person name="Ravi V."/>
            <person name="Maurya A.K."/>
            <person name="Lian M.M."/>
            <person name="Swann J.B."/>
            <person name="Ohta Y."/>
            <person name="Flajnik M.F."/>
            <person name="Sutoh Y."/>
            <person name="Kasahara M."/>
            <person name="Hoon S."/>
            <person name="Gangu V."/>
            <person name="Roy S.W."/>
            <person name="Irimia M."/>
            <person name="Korzh V."/>
            <person name="Kondrychyn I."/>
            <person name="Lim Z.W."/>
            <person name="Tay B.H."/>
            <person name="Tohari S."/>
            <person name="Kong K.W."/>
            <person name="Ho S."/>
            <person name="Lorente-Galdos B."/>
            <person name="Quilez J."/>
            <person name="Marques-Bonet T."/>
            <person name="Raney B.J."/>
            <person name="Ingham P.W."/>
            <person name="Tay A."/>
            <person name="Hillier L.W."/>
            <person name="Minx P."/>
            <person name="Boehm T."/>
            <person name="Wilson R.K."/>
            <person name="Brenner S."/>
            <person name="Warren W.C."/>
        </authorList>
    </citation>
    <scope>NUCLEOTIDE SEQUENCE [LARGE SCALE GENOMIC DNA]</scope>
</reference>
<reference evidence="3" key="5">
    <citation type="submission" date="2025-09" db="UniProtKB">
        <authorList>
            <consortium name="Ensembl"/>
        </authorList>
    </citation>
    <scope>IDENTIFICATION</scope>
</reference>
<dbReference type="PANTHER" id="PTHR22803">
    <property type="entry name" value="MANNOSE, PHOSPHOLIPASE, LECTIN RECEPTOR RELATED"/>
    <property type="match status" value="1"/>
</dbReference>
<dbReference type="Proteomes" id="UP000314986">
    <property type="component" value="Unassembled WGS sequence"/>
</dbReference>
<dbReference type="SMART" id="SM00034">
    <property type="entry name" value="CLECT"/>
    <property type="match status" value="1"/>
</dbReference>
<reference evidence="3" key="4">
    <citation type="submission" date="2025-08" db="UniProtKB">
        <authorList>
            <consortium name="Ensembl"/>
        </authorList>
    </citation>
    <scope>IDENTIFICATION</scope>
</reference>
<name>A0A4W3GI81_CALMI</name>
<dbReference type="AlphaFoldDB" id="A0A4W3GI81"/>
<dbReference type="InterPro" id="IPR016186">
    <property type="entry name" value="C-type_lectin-like/link_sf"/>
</dbReference>
<dbReference type="STRING" id="7868.ENSCMIP00000002747"/>
<feature type="chain" id="PRO_5021277478" description="C-type lectin domain-containing protein" evidence="1">
    <location>
        <begin position="22"/>
        <end position="168"/>
    </location>
</feature>
<dbReference type="Gene3D" id="3.10.100.10">
    <property type="entry name" value="Mannose-Binding Protein A, subunit A"/>
    <property type="match status" value="1"/>
</dbReference>
<feature type="domain" description="C-type lectin" evidence="2">
    <location>
        <begin position="44"/>
        <end position="163"/>
    </location>
</feature>
<dbReference type="GeneTree" id="ENSGT01120000273772"/>
<dbReference type="OMA" id="NTSHAEY"/>
<keyword evidence="1" id="KW-0732">Signal</keyword>
<accession>A0A4W3GI81</accession>
<dbReference type="Pfam" id="PF00059">
    <property type="entry name" value="Lectin_C"/>
    <property type="match status" value="1"/>
</dbReference>
<dbReference type="PROSITE" id="PS50041">
    <property type="entry name" value="C_TYPE_LECTIN_2"/>
    <property type="match status" value="1"/>
</dbReference>
<feature type="signal peptide" evidence="1">
    <location>
        <begin position="1"/>
        <end position="21"/>
    </location>
</feature>
<proteinExistence type="predicted"/>
<evidence type="ECO:0000313" key="4">
    <source>
        <dbReference type="Proteomes" id="UP000314986"/>
    </source>
</evidence>
<dbReference type="Ensembl" id="ENSCMIT00000002842.1">
    <property type="protein sequence ID" value="ENSCMIP00000002747.1"/>
    <property type="gene ID" value="ENSCMIG00000001633.1"/>
</dbReference>
<reference evidence="4" key="2">
    <citation type="journal article" date="2007" name="PLoS Biol.">
        <title>Survey sequencing and comparative analysis of the elephant shark (Callorhinchus milii) genome.</title>
        <authorList>
            <person name="Venkatesh B."/>
            <person name="Kirkness E.F."/>
            <person name="Loh Y.H."/>
            <person name="Halpern A.L."/>
            <person name="Lee A.P."/>
            <person name="Johnson J."/>
            <person name="Dandona N."/>
            <person name="Viswanathan L.D."/>
            <person name="Tay A."/>
            <person name="Venter J.C."/>
            <person name="Strausberg R.L."/>
            <person name="Brenner S."/>
        </authorList>
    </citation>
    <scope>NUCLEOTIDE SEQUENCE [LARGE SCALE GENOMIC DNA]</scope>
</reference>
<protein>
    <recommendedName>
        <fullName evidence="2">C-type lectin domain-containing protein</fullName>
    </recommendedName>
</protein>
<dbReference type="SUPFAM" id="SSF56436">
    <property type="entry name" value="C-type lectin-like"/>
    <property type="match status" value="1"/>
</dbReference>
<evidence type="ECO:0000313" key="3">
    <source>
        <dbReference type="Ensembl" id="ENSCMIP00000002747.1"/>
    </source>
</evidence>
<keyword evidence="4" id="KW-1185">Reference proteome</keyword>
<reference evidence="4" key="1">
    <citation type="journal article" date="2006" name="Science">
        <title>Ancient noncoding elements conserved in the human genome.</title>
        <authorList>
            <person name="Venkatesh B."/>
            <person name="Kirkness E.F."/>
            <person name="Loh Y.H."/>
            <person name="Halpern A.L."/>
            <person name="Lee A.P."/>
            <person name="Johnson J."/>
            <person name="Dandona N."/>
            <person name="Viswanathan L.D."/>
            <person name="Tay A."/>
            <person name="Venter J.C."/>
            <person name="Strausberg R.L."/>
            <person name="Brenner S."/>
        </authorList>
    </citation>
    <scope>NUCLEOTIDE SEQUENCE [LARGE SCALE GENOMIC DNA]</scope>
</reference>
<sequence length="168" mass="19873">MMLWSVLLLSALLVFESSVLDEKNRMVDSVEGMRCLTGWYLYSPSKHCYRYFPKRLSWQHAEAECSKLVQGGHLASIHFQHQNDFIHTLVRQGAKRDRPIWIGLNDRKSETMFQWSDMSRYLFHFLLNDSKDPASTTNCDTFCNKSKKWKDLNCEKKLRYICSYKSQT</sequence>
<dbReference type="InParanoid" id="A0A4W3GI81"/>
<dbReference type="InterPro" id="IPR050111">
    <property type="entry name" value="C-type_lectin/snaclec_domain"/>
</dbReference>
<organism evidence="3 4">
    <name type="scientific">Callorhinchus milii</name>
    <name type="common">Ghost shark</name>
    <dbReference type="NCBI Taxonomy" id="7868"/>
    <lineage>
        <taxon>Eukaryota</taxon>
        <taxon>Metazoa</taxon>
        <taxon>Chordata</taxon>
        <taxon>Craniata</taxon>
        <taxon>Vertebrata</taxon>
        <taxon>Chondrichthyes</taxon>
        <taxon>Holocephali</taxon>
        <taxon>Chimaeriformes</taxon>
        <taxon>Callorhinchidae</taxon>
        <taxon>Callorhinchus</taxon>
    </lineage>
</organism>
<dbReference type="InterPro" id="IPR016187">
    <property type="entry name" value="CTDL_fold"/>
</dbReference>
<evidence type="ECO:0000259" key="2">
    <source>
        <dbReference type="PROSITE" id="PS50041"/>
    </source>
</evidence>
<dbReference type="InterPro" id="IPR001304">
    <property type="entry name" value="C-type_lectin-like"/>
</dbReference>